<dbReference type="EMBL" id="KZ155778">
    <property type="protein sequence ID" value="OUS47399.1"/>
    <property type="molecule type" value="Genomic_DNA"/>
</dbReference>
<dbReference type="EMBL" id="CAID01000007">
    <property type="protein sequence ID" value="CAL54490.1"/>
    <property type="molecule type" value="Genomic_DNA"/>
</dbReference>
<evidence type="ECO:0000256" key="4">
    <source>
        <dbReference type="ARBA" id="ARBA00023136"/>
    </source>
</evidence>
<evidence type="ECO:0000256" key="5">
    <source>
        <dbReference type="SAM" id="MobiDB-lite"/>
    </source>
</evidence>
<gene>
    <name evidence="8" type="ORF">BE221DRAFT_111426</name>
    <name evidence="7" type="ORF">OT_ostta07g02290</name>
</gene>
<dbReference type="OrthoDB" id="10427106at2759"/>
<sequence>MASPGPRARANVFRVDRDEGERPPPVSHLSVAALGALFLSQFALVILGIILCWYGQTGSDRSIRDALNMNGTALFENPSDSASVMGVVVMFLAAHGFFALWRRDKTHLLVYHAFALFVLVGLVFACAVMNIYKDSSGGMIENYYMKFQRNANITGLRKIGKPFAADHGMTRAQWFKELAEARTRARLYLRTVASCMGASMFFVLTSLACSAYIMGLKYTGTRVGYATGTAGVIFGLMLFVLCYVVAKSTYNVPDAVSMKFDVGFTHDPGVYEPENAATLFRTLRTAPDLIFQTVDTDAGGGRRRLLTNSTSPPSLSPPPPSPLSPPPPSPSSPPPPPLSPPPLSDWRAQSVWVFEEGHIRVDSTHYNLTFKLALAGISGDDLTESFADWAAQKVADYGKVEKGNVYISDMISGAEHKIGGTWAPRFLAVIAFIVVFVNFVGIHALYRDDRFLLAVHICFSFVGVILLIAFSAVVGTHADSTAQLIKNNWHSIQNKVVGAGVEPVEAGAFARAHMKMAAALGGTVIVLQLASMMASLFSFFSDEPSYSLLSPGTNRSNGAMSGRGFSAMELDNYDEEHGKRGSFFNKTHARRGSDGLVNLSAPSQKHFSID</sequence>
<accession>A0A1Y5ICU7</accession>
<feature type="region of interest" description="Disordered" evidence="5">
    <location>
        <begin position="1"/>
        <end position="23"/>
    </location>
</feature>
<feature type="transmembrane region" description="Helical" evidence="6">
    <location>
        <begin position="31"/>
        <end position="54"/>
    </location>
</feature>
<accession>Q015D9</accession>
<keyword evidence="9" id="KW-1185">Reference proteome</keyword>
<feature type="region of interest" description="Disordered" evidence="5">
    <location>
        <begin position="299"/>
        <end position="342"/>
    </location>
</feature>
<dbReference type="RefSeq" id="XP_003080323.1">
    <property type="nucleotide sequence ID" value="XM_003080275.1"/>
</dbReference>
<evidence type="ECO:0000256" key="1">
    <source>
        <dbReference type="ARBA" id="ARBA00004141"/>
    </source>
</evidence>
<feature type="transmembrane region" description="Helical" evidence="6">
    <location>
        <begin position="426"/>
        <end position="446"/>
    </location>
</feature>
<reference evidence="7" key="2">
    <citation type="journal article" date="2014" name="BMC Genomics">
        <title>An improved genome of the model marine alga Ostreococcus tauri unfolds by assessing Illumina de novo assemblies.</title>
        <authorList>
            <person name="Blanc-Mathieu R."/>
            <person name="Verhelst B."/>
            <person name="Derelle E."/>
            <person name="Rombauts S."/>
            <person name="Bouget F.Y."/>
            <person name="Carre I."/>
            <person name="Chateau A."/>
            <person name="Eyre-Walker A."/>
            <person name="Grimsley N."/>
            <person name="Moreau H."/>
            <person name="Piegu B."/>
            <person name="Rivals E."/>
            <person name="Schackwitz W."/>
            <person name="Van de Peer Y."/>
            <person name="Piganeau G."/>
        </authorList>
    </citation>
    <scope>NUCLEOTIDE SEQUENCE</scope>
    <source>
        <strain evidence="7">RCC4221</strain>
    </source>
</reference>
<feature type="transmembrane region" description="Helical" evidence="6">
    <location>
        <begin position="517"/>
        <end position="540"/>
    </location>
</feature>
<proteinExistence type="predicted"/>
<dbReference type="GO" id="GO:0016020">
    <property type="term" value="C:membrane"/>
    <property type="evidence" value="ECO:0007669"/>
    <property type="project" value="UniProtKB-SubCell"/>
</dbReference>
<dbReference type="Proteomes" id="UP000195557">
    <property type="component" value="Unassembled WGS sequence"/>
</dbReference>
<keyword evidence="2 6" id="KW-0812">Transmembrane</keyword>
<name>Q015D9_OSTTA</name>
<evidence type="ECO:0000313" key="9">
    <source>
        <dbReference type="Proteomes" id="UP000009170"/>
    </source>
</evidence>
<reference evidence="7 9" key="1">
    <citation type="journal article" date="2006" name="Proc. Natl. Acad. Sci. U.S.A.">
        <title>Genome analysis of the smallest free-living eukaryote Ostreococcus tauri unveils many unique features.</title>
        <authorList>
            <person name="Derelle E."/>
            <person name="Ferraz C."/>
            <person name="Rombauts S."/>
            <person name="Rouze P."/>
            <person name="Worden A.Z."/>
            <person name="Robbens S."/>
            <person name="Partensky F."/>
            <person name="Degroeve S."/>
            <person name="Echeynie S."/>
            <person name="Cooke R."/>
            <person name="Saeys Y."/>
            <person name="Wuyts J."/>
            <person name="Jabbari K."/>
            <person name="Bowler C."/>
            <person name="Panaud O."/>
            <person name="Piegu B."/>
            <person name="Ball S.G."/>
            <person name="Ral J.-P."/>
            <person name="Bouget F.-Y."/>
            <person name="Piganeau G."/>
            <person name="De Baets B."/>
            <person name="Picard A."/>
            <person name="Delseny M."/>
            <person name="Demaille J."/>
            <person name="Van de Peer Y."/>
            <person name="Moreau H."/>
        </authorList>
    </citation>
    <scope>NUCLEOTIDE SEQUENCE [LARGE SCALE GENOMIC DNA]</scope>
    <source>
        <strain evidence="7 9">OTTH0595</strain>
    </source>
</reference>
<reference evidence="8" key="3">
    <citation type="submission" date="2017-04" db="EMBL/GenBank/DDBJ databases">
        <title>Population genomics of picophytoplankton unveils novel chromosome hypervariability.</title>
        <authorList>
            <consortium name="DOE Joint Genome Institute"/>
            <person name="Blanc-Mathieu R."/>
            <person name="Krasovec M."/>
            <person name="Hebrard M."/>
            <person name="Yau S."/>
            <person name="Desgranges E."/>
            <person name="Martin J."/>
            <person name="Schackwitz W."/>
            <person name="Kuo A."/>
            <person name="Salin G."/>
            <person name="Donnadieu C."/>
            <person name="Desdevises Y."/>
            <person name="Sanchez-Ferandin S."/>
            <person name="Moreau H."/>
            <person name="Rivals E."/>
            <person name="Grigoriev I.V."/>
            <person name="Grimsley N."/>
            <person name="Eyre-Walker A."/>
            <person name="Piganeau G."/>
        </authorList>
    </citation>
    <scope>NUCLEOTIDE SEQUENCE [LARGE SCALE GENOMIC DNA]</scope>
    <source>
        <strain evidence="8">RCC 1115</strain>
    </source>
</reference>
<dbReference type="InterPro" id="IPR018499">
    <property type="entry name" value="Tetraspanin/Peripherin"/>
</dbReference>
<dbReference type="AlphaFoldDB" id="Q015D9"/>
<feature type="compositionally biased region" description="Pro residues" evidence="5">
    <location>
        <begin position="314"/>
        <end position="342"/>
    </location>
</feature>
<feature type="transmembrane region" description="Helical" evidence="6">
    <location>
        <begin position="187"/>
        <end position="213"/>
    </location>
</feature>
<feature type="transmembrane region" description="Helical" evidence="6">
    <location>
        <begin position="225"/>
        <end position="246"/>
    </location>
</feature>
<evidence type="ECO:0000313" key="8">
    <source>
        <dbReference type="EMBL" id="OUS47399.1"/>
    </source>
</evidence>
<dbReference type="Proteomes" id="UP000009170">
    <property type="component" value="Unassembled WGS sequence"/>
</dbReference>
<dbReference type="Pfam" id="PF00335">
    <property type="entry name" value="Tetraspanin"/>
    <property type="match status" value="1"/>
</dbReference>
<evidence type="ECO:0000256" key="3">
    <source>
        <dbReference type="ARBA" id="ARBA00022989"/>
    </source>
</evidence>
<comment type="subcellular location">
    <subcellularLocation>
        <location evidence="1">Membrane</location>
        <topology evidence="1">Multi-pass membrane protein</topology>
    </subcellularLocation>
</comment>
<dbReference type="InParanoid" id="Q015D9"/>
<feature type="transmembrane region" description="Helical" evidence="6">
    <location>
        <begin position="452"/>
        <end position="474"/>
    </location>
</feature>
<evidence type="ECO:0000256" key="2">
    <source>
        <dbReference type="ARBA" id="ARBA00022692"/>
    </source>
</evidence>
<keyword evidence="4 6" id="KW-0472">Membrane</keyword>
<protein>
    <submittedName>
        <fullName evidence="7">Tetraspanin/Peripherin</fullName>
    </submittedName>
</protein>
<keyword evidence="3 6" id="KW-1133">Transmembrane helix</keyword>
<evidence type="ECO:0000256" key="6">
    <source>
        <dbReference type="SAM" id="Phobius"/>
    </source>
</evidence>
<dbReference type="KEGG" id="ota:OT_ostta07g02290"/>
<feature type="transmembrane region" description="Helical" evidence="6">
    <location>
        <begin position="82"/>
        <end position="102"/>
    </location>
</feature>
<feature type="transmembrane region" description="Helical" evidence="6">
    <location>
        <begin position="108"/>
        <end position="132"/>
    </location>
</feature>
<organism evidence="7 9">
    <name type="scientific">Ostreococcus tauri</name>
    <name type="common">Marine green alga</name>
    <dbReference type="NCBI Taxonomy" id="70448"/>
    <lineage>
        <taxon>Eukaryota</taxon>
        <taxon>Viridiplantae</taxon>
        <taxon>Chlorophyta</taxon>
        <taxon>Mamiellophyceae</taxon>
        <taxon>Mamiellales</taxon>
        <taxon>Bathycoccaceae</taxon>
        <taxon>Ostreococcus</taxon>
    </lineage>
</organism>
<dbReference type="GeneID" id="9837171"/>
<accession>A0A454Y2Z0</accession>
<evidence type="ECO:0000313" key="7">
    <source>
        <dbReference type="EMBL" id="CAL54490.1"/>
    </source>
</evidence>
<dbReference type="OMA" id="ACAVMNI"/>